<evidence type="ECO:0008006" key="3">
    <source>
        <dbReference type="Google" id="ProtNLM"/>
    </source>
</evidence>
<reference evidence="1" key="1">
    <citation type="journal article" date="2023" name="Front. Mar. Sci.">
        <title>A new Merluccius polli reference genome to investigate the effects of global change in West African waters.</title>
        <authorList>
            <person name="Mateo J.L."/>
            <person name="Blanco-Fernandez C."/>
            <person name="Garcia-Vazquez E."/>
            <person name="Machado-Schiaffino G."/>
        </authorList>
    </citation>
    <scope>NUCLEOTIDE SEQUENCE</scope>
    <source>
        <strain evidence="1">C29</strain>
        <tissue evidence="1">Fin</tissue>
    </source>
</reference>
<accession>A0AA47M416</accession>
<protein>
    <recommendedName>
        <fullName evidence="3">HAT C-terminal dimerisation domain-containing protein</fullName>
    </recommendedName>
</protein>
<gene>
    <name evidence="1" type="ORF">N1851_031256</name>
</gene>
<organism evidence="1 2">
    <name type="scientific">Merluccius polli</name>
    <name type="common">Benguela hake</name>
    <name type="synonym">Merluccius cadenati</name>
    <dbReference type="NCBI Taxonomy" id="89951"/>
    <lineage>
        <taxon>Eukaryota</taxon>
        <taxon>Metazoa</taxon>
        <taxon>Chordata</taxon>
        <taxon>Craniata</taxon>
        <taxon>Vertebrata</taxon>
        <taxon>Euteleostomi</taxon>
        <taxon>Actinopterygii</taxon>
        <taxon>Neopterygii</taxon>
        <taxon>Teleostei</taxon>
        <taxon>Neoteleostei</taxon>
        <taxon>Acanthomorphata</taxon>
        <taxon>Zeiogadaria</taxon>
        <taxon>Gadariae</taxon>
        <taxon>Gadiformes</taxon>
        <taxon>Gadoidei</taxon>
        <taxon>Merlucciidae</taxon>
        <taxon>Merluccius</taxon>
    </lineage>
</organism>
<dbReference type="Proteomes" id="UP001174136">
    <property type="component" value="Unassembled WGS sequence"/>
</dbReference>
<dbReference type="AlphaFoldDB" id="A0AA47M416"/>
<sequence>MANMETNEFLCDLGLMYDTLEEIAHLSLTLQERGMTLTKADKLMRRTIRLISYSYSRQEALTAAERLEFCGIFLTTSVRIRQIDSTTFLQSLIGNLEDRLMSVCSSKGTGVVCIKQLAQFRLDPRRVLEGFRDYKEDSSIIPEDLSPLINILSLIPMSSAECEQGFS</sequence>
<keyword evidence="2" id="KW-1185">Reference proteome</keyword>
<name>A0AA47M416_MERPO</name>
<comment type="caution">
    <text evidence="1">The sequence shown here is derived from an EMBL/GenBank/DDBJ whole genome shotgun (WGS) entry which is preliminary data.</text>
</comment>
<evidence type="ECO:0000313" key="1">
    <source>
        <dbReference type="EMBL" id="KAK0133240.1"/>
    </source>
</evidence>
<evidence type="ECO:0000313" key="2">
    <source>
        <dbReference type="Proteomes" id="UP001174136"/>
    </source>
</evidence>
<dbReference type="EMBL" id="JAOPHQ010006003">
    <property type="protein sequence ID" value="KAK0133240.1"/>
    <property type="molecule type" value="Genomic_DNA"/>
</dbReference>
<proteinExistence type="predicted"/>